<keyword evidence="2" id="KW-0964">Secreted</keyword>
<evidence type="ECO:0000313" key="8">
    <source>
        <dbReference type="Proteomes" id="UP000054893"/>
    </source>
</evidence>
<evidence type="ECO:0000256" key="2">
    <source>
        <dbReference type="ARBA" id="ARBA00022525"/>
    </source>
</evidence>
<dbReference type="GO" id="GO:0005576">
    <property type="term" value="C:extracellular region"/>
    <property type="evidence" value="ECO:0007669"/>
    <property type="project" value="UniProtKB-SubCell"/>
</dbReference>
<dbReference type="InterPro" id="IPR018535">
    <property type="entry name" value="DUF1996"/>
</dbReference>
<sequence length="462" mass="49856">MRLKTAIWIMLMFIAGVAHANQFNAQCAYSHTLPDDSIVHPGKPGQAMMHDFFGNSNTDAYSTYDSLNSNKVITCDTAADRSAYWAPQLKRASGIIAPMYQKTYYKNDQPVAAFPVQPIPAGLEMLAGDHMGTVPNPHINFLCAGSGNYTTTMPQRCPPASGATTSQFNISVHFPDCWDGKTLVPALGANQAQKMQSLMRAANGALNVAYRNSDGTCPAGYPVKIPELQMNIAYDLGSDPDLSTAQLSLDPILQNGQWVPQWGSMYTAHGDFVNAWHVETMQYLVDTCMNKGGTSGGLPGATCDKSIPVYYSATAANVQMDVNGAISPASTTLVSAPGDLIFMKFPMPENLDDYPYVGSYLQTLGGNVTDSTAVSLWIYSATPNWDDASNPPNASACSTSDYIGKIYADNVQQVRNNDISAYIASQKQAGAKQIAVCIRNSTSKTFQFSSRQGIWAPGLYLK</sequence>
<dbReference type="PANTHER" id="PTHR43662">
    <property type="match status" value="1"/>
</dbReference>
<accession>A0A158F5D3</accession>
<keyword evidence="3 4" id="KW-0732">Signal</keyword>
<evidence type="ECO:0000256" key="3">
    <source>
        <dbReference type="ARBA" id="ARBA00022729"/>
    </source>
</evidence>
<comment type="subcellular location">
    <subcellularLocation>
        <location evidence="1">Secreted</location>
    </subcellularLocation>
</comment>
<protein>
    <submittedName>
        <fullName evidence="7">Uncharacterized protein</fullName>
    </submittedName>
</protein>
<evidence type="ECO:0000256" key="1">
    <source>
        <dbReference type="ARBA" id="ARBA00004613"/>
    </source>
</evidence>
<dbReference type="Pfam" id="PF09362">
    <property type="entry name" value="DUF1996"/>
    <property type="match status" value="1"/>
</dbReference>
<dbReference type="InterPro" id="IPR055372">
    <property type="entry name" value="CBM96"/>
</dbReference>
<dbReference type="Pfam" id="PF24517">
    <property type="entry name" value="CBM96"/>
    <property type="match status" value="1"/>
</dbReference>
<gene>
    <name evidence="7" type="ORF">AWB64_00788</name>
</gene>
<dbReference type="PANTHER" id="PTHR43662:SF3">
    <property type="entry name" value="DOMAIN PROTEIN, PUTATIVE (AFU_ORTHOLOGUE AFUA_6G11970)-RELATED"/>
    <property type="match status" value="1"/>
</dbReference>
<feature type="chain" id="PRO_5007810204" evidence="4">
    <location>
        <begin position="21"/>
        <end position="462"/>
    </location>
</feature>
<dbReference type="Proteomes" id="UP000054893">
    <property type="component" value="Unassembled WGS sequence"/>
</dbReference>
<reference evidence="7 8" key="1">
    <citation type="submission" date="2016-01" db="EMBL/GenBank/DDBJ databases">
        <authorList>
            <person name="Oliw E.H."/>
        </authorList>
    </citation>
    <scope>NUCLEOTIDE SEQUENCE [LARGE SCALE GENOMIC DNA]</scope>
    <source>
        <strain evidence="7">LMG 22029</strain>
    </source>
</reference>
<feature type="signal peptide" evidence="4">
    <location>
        <begin position="1"/>
        <end position="20"/>
    </location>
</feature>
<evidence type="ECO:0000259" key="6">
    <source>
        <dbReference type="Pfam" id="PF24517"/>
    </source>
</evidence>
<feature type="domain" description="Carbohydrate-binding module family 96" evidence="6">
    <location>
        <begin position="341"/>
        <end position="453"/>
    </location>
</feature>
<evidence type="ECO:0000313" key="7">
    <source>
        <dbReference type="EMBL" id="SAL15062.1"/>
    </source>
</evidence>
<evidence type="ECO:0000259" key="5">
    <source>
        <dbReference type="Pfam" id="PF09362"/>
    </source>
</evidence>
<dbReference type="AlphaFoldDB" id="A0A158F5D3"/>
<name>A0A158F5D3_CABSO</name>
<evidence type="ECO:0000256" key="4">
    <source>
        <dbReference type="SAM" id="SignalP"/>
    </source>
</evidence>
<proteinExistence type="predicted"/>
<dbReference type="OrthoDB" id="581239at2"/>
<dbReference type="RefSeq" id="WP_060817311.1">
    <property type="nucleotide sequence ID" value="NZ_FCOC02000002.1"/>
</dbReference>
<dbReference type="EMBL" id="FCOC02000002">
    <property type="protein sequence ID" value="SAL15062.1"/>
    <property type="molecule type" value="Genomic_DNA"/>
</dbReference>
<feature type="domain" description="DUF1996" evidence="5">
    <location>
        <begin position="36"/>
        <end position="276"/>
    </location>
</feature>
<organism evidence="7 8">
    <name type="scientific">Caballeronia sordidicola</name>
    <name type="common">Burkholderia sordidicola</name>
    <dbReference type="NCBI Taxonomy" id="196367"/>
    <lineage>
        <taxon>Bacteria</taxon>
        <taxon>Pseudomonadati</taxon>
        <taxon>Pseudomonadota</taxon>
        <taxon>Betaproteobacteria</taxon>
        <taxon>Burkholderiales</taxon>
        <taxon>Burkholderiaceae</taxon>
        <taxon>Caballeronia</taxon>
    </lineage>
</organism>